<dbReference type="EMBL" id="JAPWTK010000002">
    <property type="protein sequence ID" value="KAJ8962554.1"/>
    <property type="molecule type" value="Genomic_DNA"/>
</dbReference>
<name>A0AAV8ZDM1_9CUCU</name>
<sequence>MSGCQFVLKILLVPEGKPNKDVKSALNQETNVMGYHELEECLDIKSEGEVKKEEDECDWDHILK</sequence>
<gene>
    <name evidence="1" type="ORF">NQ318_000947</name>
</gene>
<organism evidence="1 2">
    <name type="scientific">Aromia moschata</name>
    <dbReference type="NCBI Taxonomy" id="1265417"/>
    <lineage>
        <taxon>Eukaryota</taxon>
        <taxon>Metazoa</taxon>
        <taxon>Ecdysozoa</taxon>
        <taxon>Arthropoda</taxon>
        <taxon>Hexapoda</taxon>
        <taxon>Insecta</taxon>
        <taxon>Pterygota</taxon>
        <taxon>Neoptera</taxon>
        <taxon>Endopterygota</taxon>
        <taxon>Coleoptera</taxon>
        <taxon>Polyphaga</taxon>
        <taxon>Cucujiformia</taxon>
        <taxon>Chrysomeloidea</taxon>
        <taxon>Cerambycidae</taxon>
        <taxon>Cerambycinae</taxon>
        <taxon>Callichromatini</taxon>
        <taxon>Aromia</taxon>
    </lineage>
</organism>
<reference evidence="1" key="1">
    <citation type="journal article" date="2023" name="Insect Mol. Biol.">
        <title>Genome sequencing provides insights into the evolution of gene families encoding plant cell wall-degrading enzymes in longhorned beetles.</title>
        <authorList>
            <person name="Shin N.R."/>
            <person name="Okamura Y."/>
            <person name="Kirsch R."/>
            <person name="Pauchet Y."/>
        </authorList>
    </citation>
    <scope>NUCLEOTIDE SEQUENCE</scope>
    <source>
        <strain evidence="1">AMC_N1</strain>
    </source>
</reference>
<accession>A0AAV8ZDM1</accession>
<proteinExistence type="predicted"/>
<dbReference type="Proteomes" id="UP001162162">
    <property type="component" value="Unassembled WGS sequence"/>
</dbReference>
<evidence type="ECO:0000313" key="1">
    <source>
        <dbReference type="EMBL" id="KAJ8962554.1"/>
    </source>
</evidence>
<comment type="caution">
    <text evidence="1">The sequence shown here is derived from an EMBL/GenBank/DDBJ whole genome shotgun (WGS) entry which is preliminary data.</text>
</comment>
<keyword evidence="2" id="KW-1185">Reference proteome</keyword>
<dbReference type="AlphaFoldDB" id="A0AAV8ZDM1"/>
<evidence type="ECO:0000313" key="2">
    <source>
        <dbReference type="Proteomes" id="UP001162162"/>
    </source>
</evidence>
<protein>
    <submittedName>
        <fullName evidence="1">Uncharacterized protein</fullName>
    </submittedName>
</protein>